<proteinExistence type="predicted"/>
<dbReference type="Proteomes" id="UP000603317">
    <property type="component" value="Unassembled WGS sequence"/>
</dbReference>
<evidence type="ECO:0000313" key="1">
    <source>
        <dbReference type="EMBL" id="GFZ98752.1"/>
    </source>
</evidence>
<name>A0ABQ1F4G2_9SPHN</name>
<gene>
    <name evidence="1" type="ORF">GCM10010923_03720</name>
</gene>
<reference evidence="2" key="1">
    <citation type="journal article" date="2019" name="Int. J. Syst. Evol. Microbiol.">
        <title>The Global Catalogue of Microorganisms (GCM) 10K type strain sequencing project: providing services to taxonomists for standard genome sequencing and annotation.</title>
        <authorList>
            <consortium name="The Broad Institute Genomics Platform"/>
            <consortium name="The Broad Institute Genome Sequencing Center for Infectious Disease"/>
            <person name="Wu L."/>
            <person name="Ma J."/>
        </authorList>
    </citation>
    <scope>NUCLEOTIDE SEQUENCE [LARGE SCALE GENOMIC DNA]</scope>
    <source>
        <strain evidence="2">CGMCC 1.15297</strain>
    </source>
</reference>
<dbReference type="RefSeq" id="WP_188641085.1">
    <property type="nucleotide sequence ID" value="NZ_BMID01000001.1"/>
</dbReference>
<evidence type="ECO:0008006" key="3">
    <source>
        <dbReference type="Google" id="ProtNLM"/>
    </source>
</evidence>
<organism evidence="1 2">
    <name type="scientific">Blastomonas marina</name>
    <dbReference type="NCBI Taxonomy" id="1867408"/>
    <lineage>
        <taxon>Bacteria</taxon>
        <taxon>Pseudomonadati</taxon>
        <taxon>Pseudomonadota</taxon>
        <taxon>Alphaproteobacteria</taxon>
        <taxon>Sphingomonadales</taxon>
        <taxon>Sphingomonadaceae</taxon>
        <taxon>Blastomonas</taxon>
    </lineage>
</organism>
<accession>A0ABQ1F4G2</accession>
<protein>
    <recommendedName>
        <fullName evidence="3">DUF4258 domain-containing protein</fullName>
    </recommendedName>
</protein>
<evidence type="ECO:0000313" key="2">
    <source>
        <dbReference type="Proteomes" id="UP000603317"/>
    </source>
</evidence>
<keyword evidence="2" id="KW-1185">Reference proteome</keyword>
<sequence length="91" mass="10263">MGALGISRHARTRMAQRGLREADIDLILRLGSEVEGGILVRRKDFERYAAGLRDQLRRAERLVGKRLVMADDTLVTAYHSSGTDTKRLLQN</sequence>
<dbReference type="EMBL" id="BMID01000001">
    <property type="protein sequence ID" value="GFZ98752.1"/>
    <property type="molecule type" value="Genomic_DNA"/>
</dbReference>
<comment type="caution">
    <text evidence="1">The sequence shown here is derived from an EMBL/GenBank/DDBJ whole genome shotgun (WGS) entry which is preliminary data.</text>
</comment>